<keyword evidence="1" id="KW-0808">Transferase</keyword>
<dbReference type="InterPro" id="IPR027023">
    <property type="entry name" value="Put_LipoPS_kinase_InaA"/>
</dbReference>
<evidence type="ECO:0000313" key="1">
    <source>
        <dbReference type="EMBL" id="RMQ46374.1"/>
    </source>
</evidence>
<dbReference type="PIRSF" id="PIRSF026326">
    <property type="entry name" value="InaA"/>
    <property type="match status" value="1"/>
</dbReference>
<dbReference type="SUPFAM" id="SSF56112">
    <property type="entry name" value="Protein kinase-like (PK-like)"/>
    <property type="match status" value="1"/>
</dbReference>
<dbReference type="EMBL" id="RBRE01000042">
    <property type="protein sequence ID" value="RMQ46374.1"/>
    <property type="molecule type" value="Genomic_DNA"/>
</dbReference>
<comment type="caution">
    <text evidence="1">The sequence shown here is derived from an EMBL/GenBank/DDBJ whole genome shotgun (WGS) entry which is preliminary data.</text>
</comment>
<reference evidence="1 2" key="1">
    <citation type="submission" date="2018-08" db="EMBL/GenBank/DDBJ databases">
        <title>Recombination of ecologically and evolutionarily significant loci maintains genetic cohesion in the Pseudomonas syringae species complex.</title>
        <authorList>
            <person name="Dillon M."/>
            <person name="Thakur S."/>
            <person name="Almeida R.N.D."/>
            <person name="Weir B.S."/>
            <person name="Guttman D.S."/>
        </authorList>
    </citation>
    <scope>NUCLEOTIDE SEQUENCE [LARGE SCALE GENOMIC DNA]</scope>
    <source>
        <strain evidence="1 2">ICMP 3353</strain>
    </source>
</reference>
<accession>A0A3M4LZ65</accession>
<organism evidence="1 2">
    <name type="scientific">Pseudomonas cichorii</name>
    <dbReference type="NCBI Taxonomy" id="36746"/>
    <lineage>
        <taxon>Bacteria</taxon>
        <taxon>Pseudomonadati</taxon>
        <taxon>Pseudomonadota</taxon>
        <taxon>Gammaproteobacteria</taxon>
        <taxon>Pseudomonadales</taxon>
        <taxon>Pseudomonadaceae</taxon>
        <taxon>Pseudomonas</taxon>
    </lineage>
</organism>
<dbReference type="Proteomes" id="UP000277236">
    <property type="component" value="Unassembled WGS sequence"/>
</dbReference>
<name>A0A3M4LZ65_PSECI</name>
<proteinExistence type="predicted"/>
<dbReference type="Pfam" id="PF06293">
    <property type="entry name" value="Kdo"/>
    <property type="match status" value="1"/>
</dbReference>
<dbReference type="InterPro" id="IPR011009">
    <property type="entry name" value="Kinase-like_dom_sf"/>
</dbReference>
<sequence length="259" mass="29538">MSVFIAGSERALLERHGLADFQALWDKKLDAVDEPNTGRGGWSSVCRLELDGQGFYLKRQSNYLTHTLHHPFGEPSFSREFRNINRYRKLGIPALQAVFYGESKVNGERRAILMTRALDGWTDLDALLQQWSGLDAGQQVAIVQACGQLARTLHHARQVHGCFYPKHIFLQAHGDAYQAQLIDLEKTRPVLFGQRDQIKDLEPLLRRADAWGDAELRVLLAAYLQAAPDSAQVDAWRLRLGKRGKHKRDLHQRDHKEAR</sequence>
<protein>
    <submittedName>
        <fullName evidence="1">Lipopolysaccharide kinase</fullName>
    </submittedName>
</protein>
<dbReference type="RefSeq" id="WP_122316040.1">
    <property type="nucleotide sequence ID" value="NZ_RBRE01000042.1"/>
</dbReference>
<evidence type="ECO:0000313" key="2">
    <source>
        <dbReference type="Proteomes" id="UP000277236"/>
    </source>
</evidence>
<dbReference type="AlphaFoldDB" id="A0A3M4LZ65"/>
<dbReference type="OrthoDB" id="5405319at2"/>
<keyword evidence="1" id="KW-0418">Kinase</keyword>
<dbReference type="GO" id="GO:0016301">
    <property type="term" value="F:kinase activity"/>
    <property type="evidence" value="ECO:0007669"/>
    <property type="project" value="UniProtKB-KW"/>
</dbReference>
<gene>
    <name evidence="1" type="ORF">ALQ04_00818</name>
</gene>